<proteinExistence type="predicted"/>
<dbReference type="EMBL" id="SMMG02000001">
    <property type="protein sequence ID" value="KAA3487043.1"/>
    <property type="molecule type" value="Genomic_DNA"/>
</dbReference>
<protein>
    <submittedName>
        <fullName evidence="2">Uncharacterized protein</fullName>
    </submittedName>
</protein>
<evidence type="ECO:0000313" key="3">
    <source>
        <dbReference type="Proteomes" id="UP000325315"/>
    </source>
</evidence>
<gene>
    <name evidence="2" type="ORF">EPI10_030899</name>
</gene>
<sequence length="247" mass="28133">MRIVKFDDPPIPNVAGNHLPNHTDQGVNGINEGGGRKVKYEVAEVKTPLRQVWKEMVERGLIILDSEERSEGKRNHCEFHKREGHGIQECTEFKAIVQNLMDNKEMEFYEEIEGSEEREVFASDEGSMERVQKGSHPVVIISKPRVNEARTKVAPRVIIQKPIAFPYKDRKMVPWNYDCNVTIPGKENLINASKEGKEMGFYTRSGKRYDTPAAKTESIKGKSMMENTAESELPVNEPVTEKVAKEF</sequence>
<keyword evidence="3" id="KW-1185">Reference proteome</keyword>
<dbReference type="Proteomes" id="UP000325315">
    <property type="component" value="Unassembled WGS sequence"/>
</dbReference>
<comment type="caution">
    <text evidence="2">The sequence shown here is derived from an EMBL/GenBank/DDBJ whole genome shotgun (WGS) entry which is preliminary data.</text>
</comment>
<dbReference type="PANTHER" id="PTHR32108">
    <property type="entry name" value="DNA-DIRECTED RNA POLYMERASE SUBUNIT ALPHA"/>
    <property type="match status" value="1"/>
</dbReference>
<evidence type="ECO:0000313" key="2">
    <source>
        <dbReference type="EMBL" id="KAA3487043.1"/>
    </source>
</evidence>
<name>A0A5B6WZZ0_9ROSI</name>
<dbReference type="OrthoDB" id="999492at2759"/>
<feature type="region of interest" description="Disordered" evidence="1">
    <location>
        <begin position="1"/>
        <end position="33"/>
    </location>
</feature>
<reference evidence="3" key="1">
    <citation type="journal article" date="2019" name="Plant Biotechnol. J.">
        <title>Genome sequencing of the Australian wild diploid species Gossypium australe highlights disease resistance and delayed gland morphogenesis.</title>
        <authorList>
            <person name="Cai Y."/>
            <person name="Cai X."/>
            <person name="Wang Q."/>
            <person name="Wang P."/>
            <person name="Zhang Y."/>
            <person name="Cai C."/>
            <person name="Xu Y."/>
            <person name="Wang K."/>
            <person name="Zhou Z."/>
            <person name="Wang C."/>
            <person name="Geng S."/>
            <person name="Li B."/>
            <person name="Dong Q."/>
            <person name="Hou Y."/>
            <person name="Wang H."/>
            <person name="Ai P."/>
            <person name="Liu Z."/>
            <person name="Yi F."/>
            <person name="Sun M."/>
            <person name="An G."/>
            <person name="Cheng J."/>
            <person name="Zhang Y."/>
            <person name="Shi Q."/>
            <person name="Xie Y."/>
            <person name="Shi X."/>
            <person name="Chang Y."/>
            <person name="Huang F."/>
            <person name="Chen Y."/>
            <person name="Hong S."/>
            <person name="Mi L."/>
            <person name="Sun Q."/>
            <person name="Zhang L."/>
            <person name="Zhou B."/>
            <person name="Peng R."/>
            <person name="Zhang X."/>
            <person name="Liu F."/>
        </authorList>
    </citation>
    <scope>NUCLEOTIDE SEQUENCE [LARGE SCALE GENOMIC DNA]</scope>
    <source>
        <strain evidence="3">cv. PA1801</strain>
    </source>
</reference>
<accession>A0A5B6WZZ0</accession>
<organism evidence="2 3">
    <name type="scientific">Gossypium australe</name>
    <dbReference type="NCBI Taxonomy" id="47621"/>
    <lineage>
        <taxon>Eukaryota</taxon>
        <taxon>Viridiplantae</taxon>
        <taxon>Streptophyta</taxon>
        <taxon>Embryophyta</taxon>
        <taxon>Tracheophyta</taxon>
        <taxon>Spermatophyta</taxon>
        <taxon>Magnoliopsida</taxon>
        <taxon>eudicotyledons</taxon>
        <taxon>Gunneridae</taxon>
        <taxon>Pentapetalae</taxon>
        <taxon>rosids</taxon>
        <taxon>malvids</taxon>
        <taxon>Malvales</taxon>
        <taxon>Malvaceae</taxon>
        <taxon>Malvoideae</taxon>
        <taxon>Gossypium</taxon>
    </lineage>
</organism>
<evidence type="ECO:0000256" key="1">
    <source>
        <dbReference type="SAM" id="MobiDB-lite"/>
    </source>
</evidence>
<dbReference type="PANTHER" id="PTHR32108:SF5">
    <property type="entry name" value="DYNACTIN SUBUNIT 1-LIKE"/>
    <property type="match status" value="1"/>
</dbReference>
<dbReference type="AlphaFoldDB" id="A0A5B6WZZ0"/>
<feature type="region of interest" description="Disordered" evidence="1">
    <location>
        <begin position="211"/>
        <end position="247"/>
    </location>
</feature>